<feature type="domain" description="SAP" evidence="2">
    <location>
        <begin position="24"/>
        <end position="50"/>
    </location>
</feature>
<dbReference type="EMBL" id="KZ613543">
    <property type="protein sequence ID" value="PMD12760.1"/>
    <property type="molecule type" value="Genomic_DNA"/>
</dbReference>
<organism evidence="3 4">
    <name type="scientific">Hyaloscypha hepaticicola</name>
    <dbReference type="NCBI Taxonomy" id="2082293"/>
    <lineage>
        <taxon>Eukaryota</taxon>
        <taxon>Fungi</taxon>
        <taxon>Dikarya</taxon>
        <taxon>Ascomycota</taxon>
        <taxon>Pezizomycotina</taxon>
        <taxon>Leotiomycetes</taxon>
        <taxon>Helotiales</taxon>
        <taxon>Hyaloscyphaceae</taxon>
        <taxon>Hyaloscypha</taxon>
    </lineage>
</organism>
<dbReference type="InterPro" id="IPR036361">
    <property type="entry name" value="SAP_dom_sf"/>
</dbReference>
<evidence type="ECO:0000259" key="2">
    <source>
        <dbReference type="Pfam" id="PF02037"/>
    </source>
</evidence>
<protein>
    <recommendedName>
        <fullName evidence="2">SAP domain-containing protein</fullName>
    </recommendedName>
</protein>
<dbReference type="SUPFAM" id="SSF68906">
    <property type="entry name" value="SAP domain"/>
    <property type="match status" value="1"/>
</dbReference>
<dbReference type="OrthoDB" id="3550453at2759"/>
<dbReference type="AlphaFoldDB" id="A0A2J6PFF6"/>
<reference evidence="3 4" key="1">
    <citation type="submission" date="2016-05" db="EMBL/GenBank/DDBJ databases">
        <title>A degradative enzymes factory behind the ericoid mycorrhizal symbiosis.</title>
        <authorList>
            <consortium name="DOE Joint Genome Institute"/>
            <person name="Martino E."/>
            <person name="Morin E."/>
            <person name="Grelet G."/>
            <person name="Kuo A."/>
            <person name="Kohler A."/>
            <person name="Daghino S."/>
            <person name="Barry K."/>
            <person name="Choi C."/>
            <person name="Cichocki N."/>
            <person name="Clum A."/>
            <person name="Copeland A."/>
            <person name="Hainaut M."/>
            <person name="Haridas S."/>
            <person name="Labutti K."/>
            <person name="Lindquist E."/>
            <person name="Lipzen A."/>
            <person name="Khouja H.-R."/>
            <person name="Murat C."/>
            <person name="Ohm R."/>
            <person name="Olson A."/>
            <person name="Spatafora J."/>
            <person name="Veneault-Fourrey C."/>
            <person name="Henrissat B."/>
            <person name="Grigoriev I."/>
            <person name="Martin F."/>
            <person name="Perotto S."/>
        </authorList>
    </citation>
    <scope>NUCLEOTIDE SEQUENCE [LARGE SCALE GENOMIC DNA]</scope>
    <source>
        <strain evidence="3 4">UAMH 7357</strain>
    </source>
</reference>
<keyword evidence="4" id="KW-1185">Reference proteome</keyword>
<evidence type="ECO:0000313" key="3">
    <source>
        <dbReference type="EMBL" id="PMD12760.1"/>
    </source>
</evidence>
<evidence type="ECO:0000313" key="4">
    <source>
        <dbReference type="Proteomes" id="UP000235672"/>
    </source>
</evidence>
<evidence type="ECO:0000256" key="1">
    <source>
        <dbReference type="SAM" id="MobiDB-lite"/>
    </source>
</evidence>
<sequence>MYAQFVAQTSSTFRLEYGKRNTFELKNECAKRKLSTSGKKIPLVKRLVNDDIQKRNAHLANVQSLAFNRYNDPDGTKRLHFIEQEYGFKLAALYVVTEAEIDYYSNLVEQARADRNSGEKNLMAERTQALLAVDESLKTYPQAMEDGQAMDVYSDDDVPAPVSIKLPQKRPISPGEDENTSKKAKPSEVPFHLRDSGSD</sequence>
<name>A0A2J6PFF6_9HELO</name>
<dbReference type="Pfam" id="PF02037">
    <property type="entry name" value="SAP"/>
    <property type="match status" value="1"/>
</dbReference>
<proteinExistence type="predicted"/>
<accession>A0A2J6PFF6</accession>
<dbReference type="Gene3D" id="1.10.720.30">
    <property type="entry name" value="SAP domain"/>
    <property type="match status" value="1"/>
</dbReference>
<feature type="region of interest" description="Disordered" evidence="1">
    <location>
        <begin position="150"/>
        <end position="199"/>
    </location>
</feature>
<dbReference type="Proteomes" id="UP000235672">
    <property type="component" value="Unassembled WGS sequence"/>
</dbReference>
<gene>
    <name evidence="3" type="ORF">NA56DRAFT_756374</name>
</gene>
<dbReference type="InterPro" id="IPR003034">
    <property type="entry name" value="SAP_dom"/>
</dbReference>